<keyword evidence="3" id="KW-1185">Reference proteome</keyword>
<dbReference type="Proteomes" id="UP001204524">
    <property type="component" value="Unassembled WGS sequence"/>
</dbReference>
<name>A0ABT1KYP0_9ACTN</name>
<organism evidence="2 3">
    <name type="scientific">Nocardioides pinisoli</name>
    <dbReference type="NCBI Taxonomy" id="2950279"/>
    <lineage>
        <taxon>Bacteria</taxon>
        <taxon>Bacillati</taxon>
        <taxon>Actinomycetota</taxon>
        <taxon>Actinomycetes</taxon>
        <taxon>Propionibacteriales</taxon>
        <taxon>Nocardioidaceae</taxon>
        <taxon>Nocardioides</taxon>
    </lineage>
</organism>
<feature type="region of interest" description="Disordered" evidence="1">
    <location>
        <begin position="1"/>
        <end position="22"/>
    </location>
</feature>
<comment type="caution">
    <text evidence="2">The sequence shown here is derived from an EMBL/GenBank/DDBJ whole genome shotgun (WGS) entry which is preliminary data.</text>
</comment>
<gene>
    <name evidence="2" type="ORF">NCI01_11285</name>
</gene>
<evidence type="ECO:0000313" key="3">
    <source>
        <dbReference type="Proteomes" id="UP001204524"/>
    </source>
</evidence>
<dbReference type="EMBL" id="JANARS010000004">
    <property type="protein sequence ID" value="MCP3422381.1"/>
    <property type="molecule type" value="Genomic_DNA"/>
</dbReference>
<evidence type="ECO:0000256" key="1">
    <source>
        <dbReference type="SAM" id="MobiDB-lite"/>
    </source>
</evidence>
<reference evidence="2 3" key="1">
    <citation type="submission" date="2022-06" db="EMBL/GenBank/DDBJ databases">
        <authorList>
            <person name="So Y."/>
        </authorList>
    </citation>
    <scope>NUCLEOTIDE SEQUENCE [LARGE SCALE GENOMIC DNA]</scope>
    <source>
        <strain evidence="2 3">STR3</strain>
    </source>
</reference>
<evidence type="ECO:0000313" key="2">
    <source>
        <dbReference type="EMBL" id="MCP3422381.1"/>
    </source>
</evidence>
<proteinExistence type="predicted"/>
<sequence length="91" mass="10222">MEDSQADELAEHRAAPFPPGVEKGSLYGTVEPALIDADIFAWASRYRLDGAQKRSLREAADQLAQSREFFPVDAQPYFERLVRIARRAVAD</sequence>
<accession>A0ABT1KYP0</accession>
<protein>
    <submittedName>
        <fullName evidence="2">Uncharacterized protein</fullName>
    </submittedName>
</protein>
<dbReference type="RefSeq" id="WP_254181576.1">
    <property type="nucleotide sequence ID" value="NZ_JANARS010000004.1"/>
</dbReference>